<keyword evidence="1" id="KW-0472">Membrane</keyword>
<organism evidence="3 4">
    <name type="scientific">Modestobacter versicolor</name>
    <dbReference type="NCBI Taxonomy" id="429133"/>
    <lineage>
        <taxon>Bacteria</taxon>
        <taxon>Bacillati</taxon>
        <taxon>Actinomycetota</taxon>
        <taxon>Actinomycetes</taxon>
        <taxon>Geodermatophilales</taxon>
        <taxon>Geodermatophilaceae</taxon>
        <taxon>Modestobacter</taxon>
    </lineage>
</organism>
<evidence type="ECO:0000313" key="4">
    <source>
        <dbReference type="Proteomes" id="UP000247602"/>
    </source>
</evidence>
<proteinExistence type="predicted"/>
<comment type="caution">
    <text evidence="3">The sequence shown here is derived from an EMBL/GenBank/DDBJ whole genome shotgun (WGS) entry which is preliminary data.</text>
</comment>
<keyword evidence="1" id="KW-0812">Transmembrane</keyword>
<dbReference type="Proteomes" id="UP000580718">
    <property type="component" value="Unassembled WGS sequence"/>
</dbReference>
<evidence type="ECO:0000256" key="1">
    <source>
        <dbReference type="SAM" id="Phobius"/>
    </source>
</evidence>
<dbReference type="Proteomes" id="UP000247602">
    <property type="component" value="Unassembled WGS sequence"/>
</dbReference>
<reference evidence="2 5" key="2">
    <citation type="submission" date="2020-08" db="EMBL/GenBank/DDBJ databases">
        <title>Sequencing the genomes of 1000 actinobacteria strains.</title>
        <authorList>
            <person name="Klenk H.-P."/>
        </authorList>
    </citation>
    <scope>NUCLEOTIDE SEQUENCE [LARGE SCALE GENOMIC DNA]</scope>
    <source>
        <strain evidence="2 5">DSM 16678</strain>
    </source>
</reference>
<name>A0A323V5A6_9ACTN</name>
<keyword evidence="4" id="KW-1185">Reference proteome</keyword>
<dbReference type="AlphaFoldDB" id="A0A323V5A6"/>
<feature type="transmembrane region" description="Helical" evidence="1">
    <location>
        <begin position="15"/>
        <end position="34"/>
    </location>
</feature>
<dbReference type="EMBL" id="JACIBU010000001">
    <property type="protein sequence ID" value="MBB3675272.1"/>
    <property type="molecule type" value="Genomic_DNA"/>
</dbReference>
<accession>A0A323V5A6</accession>
<keyword evidence="1" id="KW-1133">Transmembrane helix</keyword>
<evidence type="ECO:0000313" key="3">
    <source>
        <dbReference type="EMBL" id="PZA19671.1"/>
    </source>
</evidence>
<protein>
    <submittedName>
        <fullName evidence="3">Uncharacterized protein</fullName>
    </submittedName>
</protein>
<sequence>MTSTAGGRRNERPALTWWLEAGWTVAGAVVLVAALVTGSWYWALLGRLVAVGGLIGLRRSRPGAVRERDQREAVAVTEWSPERLRALAAEHRVDPAGDPVALIAALRRADPRLSLTTAKRLVDGLRGSGS</sequence>
<evidence type="ECO:0000313" key="5">
    <source>
        <dbReference type="Proteomes" id="UP000580718"/>
    </source>
</evidence>
<dbReference type="EMBL" id="QKNV01000289">
    <property type="protein sequence ID" value="PZA19671.1"/>
    <property type="molecule type" value="Genomic_DNA"/>
</dbReference>
<evidence type="ECO:0000313" key="2">
    <source>
        <dbReference type="EMBL" id="MBB3675272.1"/>
    </source>
</evidence>
<dbReference type="RefSeq" id="WP_110553913.1">
    <property type="nucleotide sequence ID" value="NZ_JACIBU010000001.1"/>
</dbReference>
<gene>
    <name evidence="3" type="ORF">DMO24_19495</name>
    <name evidence="2" type="ORF">FHX36_001007</name>
</gene>
<reference evidence="3 4" key="1">
    <citation type="submission" date="2018-06" db="EMBL/GenBank/DDBJ databases">
        <title>Draft genome sequence of Modestobacter versicolor CP153-2.</title>
        <authorList>
            <person name="Gundlapally S.R."/>
        </authorList>
    </citation>
    <scope>NUCLEOTIDE SEQUENCE [LARGE SCALE GENOMIC DNA]</scope>
    <source>
        <strain evidence="3 4">CP153-2</strain>
    </source>
</reference>